<feature type="region of interest" description="Disordered" evidence="1">
    <location>
        <begin position="108"/>
        <end position="128"/>
    </location>
</feature>
<keyword evidence="3" id="KW-1185">Reference proteome</keyword>
<proteinExistence type="predicted"/>
<dbReference type="AlphaFoldDB" id="A0AAV9I5D9"/>
<name>A0AAV9I5D9_9PEZI</name>
<feature type="compositionally biased region" description="Basic and acidic residues" evidence="1">
    <location>
        <begin position="23"/>
        <end position="35"/>
    </location>
</feature>
<evidence type="ECO:0000256" key="1">
    <source>
        <dbReference type="SAM" id="MobiDB-lite"/>
    </source>
</evidence>
<dbReference type="Proteomes" id="UP001321749">
    <property type="component" value="Unassembled WGS sequence"/>
</dbReference>
<feature type="region of interest" description="Disordered" evidence="1">
    <location>
        <begin position="13"/>
        <end position="55"/>
    </location>
</feature>
<comment type="caution">
    <text evidence="2">The sequence shown here is derived from an EMBL/GenBank/DDBJ whole genome shotgun (WGS) entry which is preliminary data.</text>
</comment>
<protein>
    <submittedName>
        <fullName evidence="2">Uncharacterized protein</fullName>
    </submittedName>
</protein>
<organism evidence="2 3">
    <name type="scientific">Cladorrhinum samala</name>
    <dbReference type="NCBI Taxonomy" id="585594"/>
    <lineage>
        <taxon>Eukaryota</taxon>
        <taxon>Fungi</taxon>
        <taxon>Dikarya</taxon>
        <taxon>Ascomycota</taxon>
        <taxon>Pezizomycotina</taxon>
        <taxon>Sordariomycetes</taxon>
        <taxon>Sordariomycetidae</taxon>
        <taxon>Sordariales</taxon>
        <taxon>Podosporaceae</taxon>
        <taxon>Cladorrhinum</taxon>
    </lineage>
</organism>
<evidence type="ECO:0000313" key="3">
    <source>
        <dbReference type="Proteomes" id="UP001321749"/>
    </source>
</evidence>
<accession>A0AAV9I5D9</accession>
<dbReference type="EMBL" id="MU864933">
    <property type="protein sequence ID" value="KAK4466206.1"/>
    <property type="molecule type" value="Genomic_DNA"/>
</dbReference>
<reference evidence="2" key="2">
    <citation type="submission" date="2023-06" db="EMBL/GenBank/DDBJ databases">
        <authorList>
            <consortium name="Lawrence Berkeley National Laboratory"/>
            <person name="Mondo S.J."/>
            <person name="Hensen N."/>
            <person name="Bonometti L."/>
            <person name="Westerberg I."/>
            <person name="Brannstrom I.O."/>
            <person name="Guillou S."/>
            <person name="Cros-Aarteil S."/>
            <person name="Calhoun S."/>
            <person name="Haridas S."/>
            <person name="Kuo A."/>
            <person name="Pangilinan J."/>
            <person name="Riley R."/>
            <person name="Labutti K."/>
            <person name="Andreopoulos B."/>
            <person name="Lipzen A."/>
            <person name="Chen C."/>
            <person name="Yanf M."/>
            <person name="Daum C."/>
            <person name="Ng V."/>
            <person name="Clum A."/>
            <person name="Steindorff A."/>
            <person name="Ohm R."/>
            <person name="Martin F."/>
            <person name="Silar P."/>
            <person name="Natvig D."/>
            <person name="Lalanne C."/>
            <person name="Gautier V."/>
            <person name="Ament-Velasquez S.L."/>
            <person name="Kruys A."/>
            <person name="Hutchinson M.I."/>
            <person name="Powell A.J."/>
            <person name="Barry K."/>
            <person name="Miller A.N."/>
            <person name="Grigoriev I.V."/>
            <person name="Debuchy R."/>
            <person name="Gladieux P."/>
            <person name="Thoren M.H."/>
            <person name="Johannesson H."/>
        </authorList>
    </citation>
    <scope>NUCLEOTIDE SEQUENCE</scope>
    <source>
        <strain evidence="2">PSN324</strain>
    </source>
</reference>
<sequence>MAGLKSLRFWKKKHSQNALPAEKIFEDESPRESIEKPSAAESSRPHPSARGVQIRPDVNPAFSAYSTPADPSWANSLTPRWLPDAALEAKLKDDGITDPEEIARRRADNARVKTEQEEQERMDFMQMM</sequence>
<reference evidence="2" key="1">
    <citation type="journal article" date="2023" name="Mol. Phylogenet. Evol.">
        <title>Genome-scale phylogeny and comparative genomics of the fungal order Sordariales.</title>
        <authorList>
            <person name="Hensen N."/>
            <person name="Bonometti L."/>
            <person name="Westerberg I."/>
            <person name="Brannstrom I.O."/>
            <person name="Guillou S."/>
            <person name="Cros-Aarteil S."/>
            <person name="Calhoun S."/>
            <person name="Haridas S."/>
            <person name="Kuo A."/>
            <person name="Mondo S."/>
            <person name="Pangilinan J."/>
            <person name="Riley R."/>
            <person name="LaButti K."/>
            <person name="Andreopoulos B."/>
            <person name="Lipzen A."/>
            <person name="Chen C."/>
            <person name="Yan M."/>
            <person name="Daum C."/>
            <person name="Ng V."/>
            <person name="Clum A."/>
            <person name="Steindorff A."/>
            <person name="Ohm R.A."/>
            <person name="Martin F."/>
            <person name="Silar P."/>
            <person name="Natvig D.O."/>
            <person name="Lalanne C."/>
            <person name="Gautier V."/>
            <person name="Ament-Velasquez S.L."/>
            <person name="Kruys A."/>
            <person name="Hutchinson M.I."/>
            <person name="Powell A.J."/>
            <person name="Barry K."/>
            <person name="Miller A.N."/>
            <person name="Grigoriev I.V."/>
            <person name="Debuchy R."/>
            <person name="Gladieux P."/>
            <person name="Hiltunen Thoren M."/>
            <person name="Johannesson H."/>
        </authorList>
    </citation>
    <scope>NUCLEOTIDE SEQUENCE</scope>
    <source>
        <strain evidence="2">PSN324</strain>
    </source>
</reference>
<evidence type="ECO:0000313" key="2">
    <source>
        <dbReference type="EMBL" id="KAK4466206.1"/>
    </source>
</evidence>
<gene>
    <name evidence="2" type="ORF">QBC42DRAFT_293566</name>
</gene>